<dbReference type="Pfam" id="PF00172">
    <property type="entry name" value="Zn_clus"/>
    <property type="match status" value="1"/>
</dbReference>
<sequence>MSPAPAPGYGDSVTVSTTNNTSSTGNGDFGKRTKVACKSCHRRRVKCDATEEQPCWHCRLRGTSCELIESRRGKYIRKKSTAGTNPSTANANANDNRRSSTATASSAVVKSTSPPGILTPHTVHGDTRSPDPTANALGQPSPPSTIHRSSDGGDDNQTATARSDGDMGMDVAATTEPPESEGPEMLYTRILEGDYAANSPPGTLPMDNVRYFYMGEPFSLAFVIRSLSDNPAMQNMQNGSLQLHHPIPHTVPEYAQDGAEAFRDTDPAVRASLNLYGAFEMLPRAVSDELVRLYFQLVNPAYPVFDRTEFIALYRQNKVSLLALHTIYFLSLTVCGEETIKAAGFSDRFTARRAVYLRAKALYDTGYEKNKITVVAVLFLFGFWWEGPEDQKDSWHWLSAAVSLAQTLGMHRSTVHSGMHHRQRSMLKRIWWSIYIRDRHAAAALGRPCRIQDEDCDVEMLTVDDFLIDQENDRSLIIEETEYQRNYVIEMARLAQILGRLLKREFAPHGAASPAFNADIYGELEDWERRLPHDLRRTAVDESLEAPFWSCMLYANYQ</sequence>
<dbReference type="Pfam" id="PF04082">
    <property type="entry name" value="Fungal_trans"/>
    <property type="match status" value="1"/>
</dbReference>
<evidence type="ECO:0000256" key="4">
    <source>
        <dbReference type="ARBA" id="ARBA00023125"/>
    </source>
</evidence>
<evidence type="ECO:0000256" key="7">
    <source>
        <dbReference type="SAM" id="MobiDB-lite"/>
    </source>
</evidence>
<keyword evidence="5" id="KW-0804">Transcription</keyword>
<evidence type="ECO:0000256" key="2">
    <source>
        <dbReference type="ARBA" id="ARBA00022833"/>
    </source>
</evidence>
<comment type="caution">
    <text evidence="9">The sequence shown here is derived from an EMBL/GenBank/DDBJ whole genome shotgun (WGS) entry which is preliminary data.</text>
</comment>
<protein>
    <recommendedName>
        <fullName evidence="8">Zn(2)-C6 fungal-type domain-containing protein</fullName>
    </recommendedName>
</protein>
<dbReference type="CDD" id="cd12148">
    <property type="entry name" value="fungal_TF_MHR"/>
    <property type="match status" value="1"/>
</dbReference>
<feature type="compositionally biased region" description="Low complexity" evidence="7">
    <location>
        <begin position="87"/>
        <end position="113"/>
    </location>
</feature>
<dbReference type="InterPro" id="IPR036864">
    <property type="entry name" value="Zn2-C6_fun-type_DNA-bd_sf"/>
</dbReference>
<gene>
    <name evidence="9" type="ORF">Sste5346_006344</name>
</gene>
<evidence type="ECO:0000259" key="8">
    <source>
        <dbReference type="PROSITE" id="PS50048"/>
    </source>
</evidence>
<feature type="region of interest" description="Disordered" evidence="7">
    <location>
        <begin position="76"/>
        <end position="184"/>
    </location>
</feature>
<dbReference type="Proteomes" id="UP001583186">
    <property type="component" value="Unassembled WGS sequence"/>
</dbReference>
<dbReference type="InterPro" id="IPR007219">
    <property type="entry name" value="XnlR_reg_dom"/>
</dbReference>
<keyword evidence="2" id="KW-0862">Zinc</keyword>
<dbReference type="SMART" id="SM00906">
    <property type="entry name" value="Fungal_trans"/>
    <property type="match status" value="1"/>
</dbReference>
<feature type="compositionally biased region" description="Low complexity" evidence="7">
    <location>
        <begin position="12"/>
        <end position="24"/>
    </location>
</feature>
<evidence type="ECO:0000256" key="1">
    <source>
        <dbReference type="ARBA" id="ARBA00022723"/>
    </source>
</evidence>
<evidence type="ECO:0000313" key="9">
    <source>
        <dbReference type="EMBL" id="KAL1893516.1"/>
    </source>
</evidence>
<keyword evidence="1" id="KW-0479">Metal-binding</keyword>
<organism evidence="9 10">
    <name type="scientific">Sporothrix stenoceras</name>
    <dbReference type="NCBI Taxonomy" id="5173"/>
    <lineage>
        <taxon>Eukaryota</taxon>
        <taxon>Fungi</taxon>
        <taxon>Dikarya</taxon>
        <taxon>Ascomycota</taxon>
        <taxon>Pezizomycotina</taxon>
        <taxon>Sordariomycetes</taxon>
        <taxon>Sordariomycetidae</taxon>
        <taxon>Ophiostomatales</taxon>
        <taxon>Ophiostomataceae</taxon>
        <taxon>Sporothrix</taxon>
    </lineage>
</organism>
<dbReference type="EMBL" id="JAWCUI010000037">
    <property type="protein sequence ID" value="KAL1893516.1"/>
    <property type="molecule type" value="Genomic_DNA"/>
</dbReference>
<feature type="region of interest" description="Disordered" evidence="7">
    <location>
        <begin position="1"/>
        <end position="28"/>
    </location>
</feature>
<dbReference type="PANTHER" id="PTHR47171">
    <property type="entry name" value="FARA-RELATED"/>
    <property type="match status" value="1"/>
</dbReference>
<dbReference type="SMART" id="SM00066">
    <property type="entry name" value="GAL4"/>
    <property type="match status" value="1"/>
</dbReference>
<evidence type="ECO:0000313" key="10">
    <source>
        <dbReference type="Proteomes" id="UP001583186"/>
    </source>
</evidence>
<dbReference type="PANTHER" id="PTHR47171:SF1">
    <property type="entry name" value="ZN(II)2CYS6 TRANSCRIPTION FACTOR (EUROFUNG)"/>
    <property type="match status" value="1"/>
</dbReference>
<keyword evidence="4" id="KW-0238">DNA-binding</keyword>
<evidence type="ECO:0000256" key="6">
    <source>
        <dbReference type="ARBA" id="ARBA00023242"/>
    </source>
</evidence>
<proteinExistence type="predicted"/>
<dbReference type="SUPFAM" id="SSF57701">
    <property type="entry name" value="Zn2/Cys6 DNA-binding domain"/>
    <property type="match status" value="1"/>
</dbReference>
<keyword evidence="3" id="KW-0805">Transcription regulation</keyword>
<dbReference type="PROSITE" id="PS00463">
    <property type="entry name" value="ZN2_CY6_FUNGAL_1"/>
    <property type="match status" value="1"/>
</dbReference>
<reference evidence="9 10" key="1">
    <citation type="journal article" date="2024" name="IMA Fungus">
        <title>IMA Genome - F19 : A genome assembly and annotation guide to empower mycologists, including annotated draft genome sequences of Ceratocystis pirilliformis, Diaporthe australafricana, Fusarium ophioides, Paecilomyces lecythidis, and Sporothrix stenoceras.</title>
        <authorList>
            <person name="Aylward J."/>
            <person name="Wilson A.M."/>
            <person name="Visagie C.M."/>
            <person name="Spraker J."/>
            <person name="Barnes I."/>
            <person name="Buitendag C."/>
            <person name="Ceriani C."/>
            <person name="Del Mar Angel L."/>
            <person name="du Plessis D."/>
            <person name="Fuchs T."/>
            <person name="Gasser K."/>
            <person name="Kramer D."/>
            <person name="Li W."/>
            <person name="Munsamy K."/>
            <person name="Piso A."/>
            <person name="Price J.L."/>
            <person name="Sonnekus B."/>
            <person name="Thomas C."/>
            <person name="van der Nest A."/>
            <person name="van Dijk A."/>
            <person name="van Heerden A."/>
            <person name="van Vuuren N."/>
            <person name="Yilmaz N."/>
            <person name="Duong T.A."/>
            <person name="van der Merwe N.A."/>
            <person name="Wingfield M.J."/>
            <person name="Wingfield B.D."/>
        </authorList>
    </citation>
    <scope>NUCLEOTIDE SEQUENCE [LARGE SCALE GENOMIC DNA]</scope>
    <source>
        <strain evidence="9 10">CMW 5346</strain>
    </source>
</reference>
<accession>A0ABR3Z013</accession>
<name>A0ABR3Z013_9PEZI</name>
<evidence type="ECO:0000256" key="5">
    <source>
        <dbReference type="ARBA" id="ARBA00023163"/>
    </source>
</evidence>
<dbReference type="PROSITE" id="PS50048">
    <property type="entry name" value="ZN2_CY6_FUNGAL_2"/>
    <property type="match status" value="1"/>
</dbReference>
<dbReference type="InterPro" id="IPR052073">
    <property type="entry name" value="Amide_Lactam_Regulators"/>
</dbReference>
<dbReference type="InterPro" id="IPR001138">
    <property type="entry name" value="Zn2Cys6_DnaBD"/>
</dbReference>
<dbReference type="CDD" id="cd00067">
    <property type="entry name" value="GAL4"/>
    <property type="match status" value="1"/>
</dbReference>
<keyword evidence="6" id="KW-0539">Nucleus</keyword>
<evidence type="ECO:0000256" key="3">
    <source>
        <dbReference type="ARBA" id="ARBA00023015"/>
    </source>
</evidence>
<feature type="domain" description="Zn(2)-C6 fungal-type" evidence="8">
    <location>
        <begin position="36"/>
        <end position="67"/>
    </location>
</feature>
<keyword evidence="10" id="KW-1185">Reference proteome</keyword>
<dbReference type="Gene3D" id="4.10.240.10">
    <property type="entry name" value="Zn(2)-C6 fungal-type DNA-binding domain"/>
    <property type="match status" value="1"/>
</dbReference>